<dbReference type="SUPFAM" id="SSF51445">
    <property type="entry name" value="(Trans)glycosidases"/>
    <property type="match status" value="1"/>
</dbReference>
<evidence type="ECO:0000259" key="4">
    <source>
        <dbReference type="Pfam" id="PF10566"/>
    </source>
</evidence>
<reference evidence="7 8" key="1">
    <citation type="submission" date="2019-02" db="EMBL/GenBank/DDBJ databases">
        <authorList>
            <person name="Li Y."/>
        </authorList>
    </citation>
    <scope>NUCLEOTIDE SEQUENCE [LARGE SCALE GENOMIC DNA]</scope>
    <source>
        <strain evidence="7 8">30C10-4-7</strain>
    </source>
</reference>
<dbReference type="AlphaFoldDB" id="A0A4Q6XEM9"/>
<evidence type="ECO:0000256" key="2">
    <source>
        <dbReference type="ARBA" id="ARBA00011245"/>
    </source>
</evidence>
<feature type="domain" description="Glycosyl-hydrolase 97 catalytic" evidence="4">
    <location>
        <begin position="319"/>
        <end position="469"/>
    </location>
</feature>
<evidence type="ECO:0000256" key="3">
    <source>
        <dbReference type="ARBA" id="ARBA00022837"/>
    </source>
</evidence>
<proteinExistence type="predicted"/>
<dbReference type="Gene3D" id="3.20.20.70">
    <property type="entry name" value="Aldolase class I"/>
    <property type="match status" value="1"/>
</dbReference>
<dbReference type="InterPro" id="IPR017853">
    <property type="entry name" value="GH"/>
</dbReference>
<evidence type="ECO:0000256" key="1">
    <source>
        <dbReference type="ARBA" id="ARBA00001913"/>
    </source>
</evidence>
<dbReference type="GO" id="GO:0030246">
    <property type="term" value="F:carbohydrate binding"/>
    <property type="evidence" value="ECO:0007669"/>
    <property type="project" value="InterPro"/>
</dbReference>
<comment type="subunit">
    <text evidence="2">Monomer.</text>
</comment>
<comment type="cofactor">
    <cofactor evidence="1">
        <name>Ca(2+)</name>
        <dbReference type="ChEBI" id="CHEBI:29108"/>
    </cofactor>
</comment>
<dbReference type="Pfam" id="PF10566">
    <property type="entry name" value="Glyco_hydro_97"/>
    <property type="match status" value="1"/>
</dbReference>
<feature type="domain" description="Glycosyl-hydrolase 97 C-terminal oligomerisation" evidence="6">
    <location>
        <begin position="550"/>
        <end position="645"/>
    </location>
</feature>
<evidence type="ECO:0000313" key="8">
    <source>
        <dbReference type="Proteomes" id="UP000292855"/>
    </source>
</evidence>
<dbReference type="InterPro" id="IPR013785">
    <property type="entry name" value="Aldolase_TIM"/>
</dbReference>
<dbReference type="Proteomes" id="UP000292855">
    <property type="component" value="Unassembled WGS sequence"/>
</dbReference>
<feature type="domain" description="Glycosyl-hydrolase 97 N-terminal" evidence="5">
    <location>
        <begin position="31"/>
        <end position="306"/>
    </location>
</feature>
<dbReference type="InterPro" id="IPR014718">
    <property type="entry name" value="GH-type_carb-bd"/>
</dbReference>
<name>A0A4Q6XEM9_9SPHI</name>
<dbReference type="Pfam" id="PF14508">
    <property type="entry name" value="GH97_N"/>
    <property type="match status" value="1"/>
</dbReference>
<dbReference type="InterPro" id="IPR029486">
    <property type="entry name" value="GH97_N"/>
</dbReference>
<gene>
    <name evidence="7" type="ORF">EWE74_20775</name>
</gene>
<comment type="caution">
    <text evidence="7">The sequence shown here is derived from an EMBL/GenBank/DDBJ whole genome shotgun (WGS) entry which is preliminary data.</text>
</comment>
<keyword evidence="8" id="KW-1185">Reference proteome</keyword>
<dbReference type="EMBL" id="SGIT01000007">
    <property type="protein sequence ID" value="RZF57461.1"/>
    <property type="molecule type" value="Genomic_DNA"/>
</dbReference>
<dbReference type="OrthoDB" id="57532at2"/>
<accession>A0A4Q6XEM9</accession>
<evidence type="ECO:0000259" key="5">
    <source>
        <dbReference type="Pfam" id="PF14508"/>
    </source>
</evidence>
<sequence length="648" mass="74300">MIKYVTLLIAFTVSLNDIYAQPGKKLQEWTLHSPDGNYNIYITQHETAKDKRQLYYTVDYKGKNIIKTSALGIQLENQLFESALGIENDPSEWWCENLDFQKEERNEVRDQWEPLYGERNNVKNHYKELRLVFTKFGEGDAVTDGQHGTSYDKRRSYEIHLVFRAFDEGVAFHYHFPESSNGLFLHIVGEQTEFAFEPGTEAYYERWAQGPYSVKPLADWEDESERPLTMKLKNGLYVSLLEAQMVDYARTKFKLHPEKKNTLQVSIYDAVDAISPFSTSWRVIMAAEQPGQLIENNDIVLNLNSPNAIQNTSWIKPGKVIRSNLTTADALECIDFAAERGLQYVHLDAGWYGPEMLVSSKADKVAEHRDVDMQKIINYGATKGIGIFVYVNQRALYGNLDELFSLYQKWGLKGVKFGFVQIGSNRWSTWLHEAIKKAAKYQLLVDIHDEYRPTGFSRTYPNLLTQEGIKGNEEMPDATHNTILPFTRFLAGAGDYTICYYNSRIKTTRAHQLALSVVYYSPLQFLYWYDKPGDYNGEPEIAFFDKVKTVWDDTKVLNGEIGEYITMARRSGEEWFIGAIGNNEAQQVSVSFDFLEQGKTYLADIYVDDDTANTRTKVGVTQVEVDATTLKKFDLKKSGGVAIHVYPK</sequence>
<keyword evidence="3" id="KW-0106">Calcium</keyword>
<dbReference type="PANTHER" id="PTHR35803:SF3">
    <property type="entry name" value="ALPHA-GLUCOSIDASE"/>
    <property type="match status" value="1"/>
</dbReference>
<dbReference type="Pfam" id="PF14509">
    <property type="entry name" value="GH97_C"/>
    <property type="match status" value="1"/>
</dbReference>
<dbReference type="InterPro" id="IPR052720">
    <property type="entry name" value="Glycosyl_hydrolase_97"/>
</dbReference>
<dbReference type="PANTHER" id="PTHR35803">
    <property type="entry name" value="GLUCAN 1,4-ALPHA-GLUCOSIDASE SUSB-RELATED"/>
    <property type="match status" value="1"/>
</dbReference>
<dbReference type="Gene3D" id="2.70.98.10">
    <property type="match status" value="1"/>
</dbReference>
<organism evidence="7 8">
    <name type="scientific">Sphingobacterium corticibacterium</name>
    <dbReference type="NCBI Taxonomy" id="2484746"/>
    <lineage>
        <taxon>Bacteria</taxon>
        <taxon>Pseudomonadati</taxon>
        <taxon>Bacteroidota</taxon>
        <taxon>Sphingobacteriia</taxon>
        <taxon>Sphingobacteriales</taxon>
        <taxon>Sphingobacteriaceae</taxon>
        <taxon>Sphingobacterium</taxon>
    </lineage>
</organism>
<dbReference type="InterPro" id="IPR029483">
    <property type="entry name" value="GH97_C"/>
</dbReference>
<dbReference type="RefSeq" id="WP_130143585.1">
    <property type="nucleotide sequence ID" value="NZ_SGIT01000007.1"/>
</dbReference>
<protein>
    <submittedName>
        <fullName evidence="7">Alpha-glucosidase</fullName>
    </submittedName>
</protein>
<evidence type="ECO:0000259" key="6">
    <source>
        <dbReference type="Pfam" id="PF14509"/>
    </source>
</evidence>
<evidence type="ECO:0000313" key="7">
    <source>
        <dbReference type="EMBL" id="RZF57461.1"/>
    </source>
</evidence>
<dbReference type="InterPro" id="IPR019563">
    <property type="entry name" value="GH97_catalytic"/>
</dbReference>